<dbReference type="STRING" id="1817760.A2151_04675"/>
<dbReference type="Pfam" id="PF09626">
    <property type="entry name" value="DHC"/>
    <property type="match status" value="1"/>
</dbReference>
<dbReference type="EMBL" id="MFSU01000068">
    <property type="protein sequence ID" value="OGI46997.1"/>
    <property type="molecule type" value="Genomic_DNA"/>
</dbReference>
<organism evidence="2 3">
    <name type="scientific">Candidatus Muproteobacteria bacterium RBG_16_65_34</name>
    <dbReference type="NCBI Taxonomy" id="1817760"/>
    <lineage>
        <taxon>Bacteria</taxon>
        <taxon>Pseudomonadati</taxon>
        <taxon>Pseudomonadota</taxon>
        <taxon>Candidatus Muproteobacteria</taxon>
    </lineage>
</organism>
<reference evidence="2 3" key="1">
    <citation type="journal article" date="2016" name="Nat. Commun.">
        <title>Thousands of microbial genomes shed light on interconnected biogeochemical processes in an aquifer system.</title>
        <authorList>
            <person name="Anantharaman K."/>
            <person name="Brown C.T."/>
            <person name="Hug L.A."/>
            <person name="Sharon I."/>
            <person name="Castelle C.J."/>
            <person name="Probst A.J."/>
            <person name="Thomas B.C."/>
            <person name="Singh A."/>
            <person name="Wilkins M.J."/>
            <person name="Karaoz U."/>
            <person name="Brodie E.L."/>
            <person name="Williams K.H."/>
            <person name="Hubbard S.S."/>
            <person name="Banfield J.F."/>
        </authorList>
    </citation>
    <scope>NUCLEOTIDE SEQUENCE [LARGE SCALE GENOMIC DNA]</scope>
</reference>
<accession>A0A1F6TPC9</accession>
<gene>
    <name evidence="2" type="ORF">A2151_04675</name>
</gene>
<feature type="chain" id="PRO_5009526768" description="Cytochrome C" evidence="1">
    <location>
        <begin position="23"/>
        <end position="182"/>
    </location>
</feature>
<keyword evidence="1" id="KW-0732">Signal</keyword>
<protein>
    <recommendedName>
        <fullName evidence="4">Cytochrome C</fullName>
    </recommendedName>
</protein>
<dbReference type="AlphaFoldDB" id="A0A1F6TPC9"/>
<evidence type="ECO:0000313" key="3">
    <source>
        <dbReference type="Proteomes" id="UP000178885"/>
    </source>
</evidence>
<comment type="caution">
    <text evidence="2">The sequence shown here is derived from an EMBL/GenBank/DDBJ whole genome shotgun (WGS) entry which is preliminary data.</text>
</comment>
<feature type="signal peptide" evidence="1">
    <location>
        <begin position="1"/>
        <end position="22"/>
    </location>
</feature>
<dbReference type="Proteomes" id="UP000178885">
    <property type="component" value="Unassembled WGS sequence"/>
</dbReference>
<dbReference type="InterPro" id="IPR018588">
    <property type="entry name" value="Dihaem_cytochrome-c"/>
</dbReference>
<evidence type="ECO:0008006" key="4">
    <source>
        <dbReference type="Google" id="ProtNLM"/>
    </source>
</evidence>
<sequence length="182" mass="20239">MSTHRWTAAILGALFLAHIAAADDDESRSKRGRGADVAPVADARYAKECGGCHFAYQPGLLPARSWQKLMDSLSDHFGDNAELSKEDAAAIAEYLTANAADRVDYKRSVKIVKALSDQETPVRISAMPYMVRKHDHIPARFVAENWRVKTLGNCPACHRRADTGSYGEHEIKIPGYPRWEED</sequence>
<evidence type="ECO:0000256" key="1">
    <source>
        <dbReference type="SAM" id="SignalP"/>
    </source>
</evidence>
<proteinExistence type="predicted"/>
<evidence type="ECO:0000313" key="2">
    <source>
        <dbReference type="EMBL" id="OGI46997.1"/>
    </source>
</evidence>
<name>A0A1F6TPC9_9PROT</name>